<dbReference type="Pfam" id="PF20866">
    <property type="entry name" value="MdcG_N"/>
    <property type="match status" value="1"/>
</dbReference>
<comment type="caution">
    <text evidence="5">The sequence shown here is derived from an EMBL/GenBank/DDBJ whole genome shotgun (WGS) entry which is preliminary data.</text>
</comment>
<dbReference type="RefSeq" id="WP_256762880.1">
    <property type="nucleotide sequence ID" value="NZ_JANIGO010000001.1"/>
</dbReference>
<keyword evidence="6" id="KW-1185">Reference proteome</keyword>
<dbReference type="InterPro" id="IPR049180">
    <property type="entry name" value="MdcG_C"/>
</dbReference>
<dbReference type="NCBIfam" id="TIGR03135">
    <property type="entry name" value="malonate_mdcG"/>
    <property type="match status" value="1"/>
</dbReference>
<evidence type="ECO:0000259" key="4">
    <source>
        <dbReference type="Pfam" id="PF20866"/>
    </source>
</evidence>
<feature type="domain" description="Phosphoribosyl-dephospho-CoA transferase MdcG C-terminal" evidence="3">
    <location>
        <begin position="117"/>
        <end position="227"/>
    </location>
</feature>
<dbReference type="InterPro" id="IPR048903">
    <property type="entry name" value="MdcG_N"/>
</dbReference>
<dbReference type="Pfam" id="PF10620">
    <property type="entry name" value="MdcG"/>
    <property type="match status" value="1"/>
</dbReference>
<dbReference type="EMBL" id="JANIGO010000001">
    <property type="protein sequence ID" value="MCQ8895207.1"/>
    <property type="molecule type" value="Genomic_DNA"/>
</dbReference>
<accession>A0ABT1WEP3</accession>
<evidence type="ECO:0000259" key="3">
    <source>
        <dbReference type="Pfam" id="PF10620"/>
    </source>
</evidence>
<proteinExistence type="predicted"/>
<name>A0ABT1WEP3_9BURK</name>
<feature type="domain" description="Phosphoribosyl-dephospho-CoA transferase MdcG N-terminal" evidence="4">
    <location>
        <begin position="36"/>
        <end position="96"/>
    </location>
</feature>
<dbReference type="Proteomes" id="UP001204142">
    <property type="component" value="Unassembled WGS sequence"/>
</dbReference>
<organism evidence="5 6">
    <name type="scientific">Limnobacter humi</name>
    <dbReference type="NCBI Taxonomy" id="1778671"/>
    <lineage>
        <taxon>Bacteria</taxon>
        <taxon>Pseudomonadati</taxon>
        <taxon>Pseudomonadota</taxon>
        <taxon>Betaproteobacteria</taxon>
        <taxon>Burkholderiales</taxon>
        <taxon>Burkholderiaceae</taxon>
        <taxon>Limnobacter</taxon>
    </lineage>
</organism>
<keyword evidence="1" id="KW-0808">Transferase</keyword>
<gene>
    <name evidence="5" type="primary">mdcG</name>
    <name evidence="5" type="ORF">NQT62_01990</name>
</gene>
<dbReference type="InterPro" id="IPR017557">
    <property type="entry name" value="Holo-ACP_synthase"/>
</dbReference>
<evidence type="ECO:0000256" key="2">
    <source>
        <dbReference type="ARBA" id="ARBA00022695"/>
    </source>
</evidence>
<evidence type="ECO:0000313" key="5">
    <source>
        <dbReference type="EMBL" id="MCQ8895207.1"/>
    </source>
</evidence>
<evidence type="ECO:0000256" key="1">
    <source>
        <dbReference type="ARBA" id="ARBA00022679"/>
    </source>
</evidence>
<reference evidence="5 6" key="1">
    <citation type="submission" date="2022-07" db="EMBL/GenBank/DDBJ databases">
        <authorList>
            <person name="Xamxidin M."/>
            <person name="Wu M."/>
        </authorList>
    </citation>
    <scope>NUCLEOTIDE SEQUENCE [LARGE SCALE GENOMIC DNA]</scope>
    <source>
        <strain evidence="5 6">NBRC 111650</strain>
    </source>
</reference>
<evidence type="ECO:0000313" key="6">
    <source>
        <dbReference type="Proteomes" id="UP001204142"/>
    </source>
</evidence>
<sequence length="236" mass="26894">MLWQGRNKALFQRTAALAAVPFHRQQLVRIHPEQWLVWARQAAQPALRSLLDHWADNDFPLIVGRQSTDERPLQVLRLGLPAPARFHHRKESLYAPVAQLVSGEPLPALDTLAASLADAPLLRLSKGLHHLDAPAQVYGSLAWELITGEAYRKPDSDLDILIHVEDIAHADQVVDLLEDEQDHLPFRLDGELEFPGHLQMAWREWKALREGRTERILVKSLTRCELLPLEELMSWA</sequence>
<protein>
    <submittedName>
        <fullName evidence="5">Malonate decarboxylase holo-[acyl-carrier-protein] synthase</fullName>
    </submittedName>
</protein>
<keyword evidence="2" id="KW-0548">Nucleotidyltransferase</keyword>